<protein>
    <recommendedName>
        <fullName evidence="3">CYTH domain-containing protein</fullName>
    </recommendedName>
</protein>
<accession>A0A5C5V546</accession>
<evidence type="ECO:0000313" key="2">
    <source>
        <dbReference type="Proteomes" id="UP000318878"/>
    </source>
</evidence>
<dbReference type="Proteomes" id="UP000318878">
    <property type="component" value="Unassembled WGS sequence"/>
</dbReference>
<proteinExistence type="predicted"/>
<dbReference type="RefSeq" id="WP_146432831.1">
    <property type="nucleotide sequence ID" value="NZ_SJPF01000003.1"/>
</dbReference>
<evidence type="ECO:0000313" key="1">
    <source>
        <dbReference type="EMBL" id="TWT33190.1"/>
    </source>
</evidence>
<dbReference type="OrthoDB" id="274958at2"/>
<sequence length="283" mass="32281">MKRVPITSREYKVMLDANKFADLEEAVMDFWVDLCFFAHGNSRDATRSAPLHLKKERDIVYLDSPERELARHYGYILRRRQTSGEKQAEYTLKLRDSDRYVSAGGHIHPDDKVLKKTKFEEDLILLPSNLGRSLVQHSRFSHSGVAQVRSKRKTPENVSDAARLFPGLKELPWSEKKRKRIPLCVVNDFHPHEWVFGGAELVFGEKKKESVHAEVAVILWTDGSAGKPLAAEFSFRYQHKREQYPAVAAEMAKDFFEALPQLSAWVKPTSPTKTAIAYGAVAD</sequence>
<reference evidence="1 2" key="1">
    <citation type="submission" date="2019-02" db="EMBL/GenBank/DDBJ databases">
        <title>Deep-cultivation of Planctomycetes and their phenomic and genomic characterization uncovers novel biology.</title>
        <authorList>
            <person name="Wiegand S."/>
            <person name="Jogler M."/>
            <person name="Boedeker C."/>
            <person name="Pinto D."/>
            <person name="Vollmers J."/>
            <person name="Rivas-Marin E."/>
            <person name="Kohn T."/>
            <person name="Peeters S.H."/>
            <person name="Heuer A."/>
            <person name="Rast P."/>
            <person name="Oberbeckmann S."/>
            <person name="Bunk B."/>
            <person name="Jeske O."/>
            <person name="Meyerdierks A."/>
            <person name="Storesund J.E."/>
            <person name="Kallscheuer N."/>
            <person name="Luecker S."/>
            <person name="Lage O.M."/>
            <person name="Pohl T."/>
            <person name="Merkel B.J."/>
            <person name="Hornburger P."/>
            <person name="Mueller R.-W."/>
            <person name="Bruemmer F."/>
            <person name="Labrenz M."/>
            <person name="Spormann A.M."/>
            <person name="Op Den Camp H."/>
            <person name="Overmann J."/>
            <person name="Amann R."/>
            <person name="Jetten M.S.M."/>
            <person name="Mascher T."/>
            <person name="Medema M.H."/>
            <person name="Devos D.P."/>
            <person name="Kaster A.-K."/>
            <person name="Ovreas L."/>
            <person name="Rohde M."/>
            <person name="Galperin M.Y."/>
            <person name="Jogler C."/>
        </authorList>
    </citation>
    <scope>NUCLEOTIDE SEQUENCE [LARGE SCALE GENOMIC DNA]</scope>
    <source>
        <strain evidence="1 2">Enr8</strain>
    </source>
</reference>
<dbReference type="EMBL" id="SJPF01000003">
    <property type="protein sequence ID" value="TWT33190.1"/>
    <property type="molecule type" value="Genomic_DNA"/>
</dbReference>
<comment type="caution">
    <text evidence="1">The sequence shown here is derived from an EMBL/GenBank/DDBJ whole genome shotgun (WGS) entry which is preliminary data.</text>
</comment>
<gene>
    <name evidence="1" type="ORF">Enr8_30150</name>
</gene>
<dbReference type="AlphaFoldDB" id="A0A5C5V546"/>
<keyword evidence="2" id="KW-1185">Reference proteome</keyword>
<organism evidence="1 2">
    <name type="scientific">Blastopirellula retiformator</name>
    <dbReference type="NCBI Taxonomy" id="2527970"/>
    <lineage>
        <taxon>Bacteria</taxon>
        <taxon>Pseudomonadati</taxon>
        <taxon>Planctomycetota</taxon>
        <taxon>Planctomycetia</taxon>
        <taxon>Pirellulales</taxon>
        <taxon>Pirellulaceae</taxon>
        <taxon>Blastopirellula</taxon>
    </lineage>
</organism>
<name>A0A5C5V546_9BACT</name>
<evidence type="ECO:0008006" key="3">
    <source>
        <dbReference type="Google" id="ProtNLM"/>
    </source>
</evidence>